<evidence type="ECO:0000313" key="10">
    <source>
        <dbReference type="EMBL" id="OQS38220.1"/>
    </source>
</evidence>
<evidence type="ECO:0000256" key="6">
    <source>
        <dbReference type="ARBA" id="ARBA00022692"/>
    </source>
</evidence>
<dbReference type="GO" id="GO:0015220">
    <property type="term" value="F:choline transmembrane transporter activity"/>
    <property type="evidence" value="ECO:0007669"/>
    <property type="project" value="TreeGrafter"/>
</dbReference>
<dbReference type="InterPro" id="IPR000390">
    <property type="entry name" value="Small_drug/metabolite_transptr"/>
</dbReference>
<dbReference type="AlphaFoldDB" id="A0A1W0CTW8"/>
<keyword evidence="4" id="KW-1003">Cell membrane</keyword>
<comment type="similarity">
    <text evidence="9">Belongs to the drug/metabolite transporter (DMT) superfamily. Small multidrug resistance (SMR) (TC 2.A.7.1) family.</text>
</comment>
<dbReference type="Pfam" id="PF00893">
    <property type="entry name" value="Multi_Drug_Res"/>
    <property type="match status" value="1"/>
</dbReference>
<dbReference type="InterPro" id="IPR045324">
    <property type="entry name" value="Small_multidrug_res"/>
</dbReference>
<dbReference type="Gene3D" id="1.10.3730.20">
    <property type="match status" value="1"/>
</dbReference>
<keyword evidence="6 9" id="KW-0812">Transmembrane</keyword>
<gene>
    <name evidence="10" type="ORF">B0T45_13245</name>
</gene>
<evidence type="ECO:0000256" key="1">
    <source>
        <dbReference type="ARBA" id="ARBA00004429"/>
    </source>
</evidence>
<keyword evidence="8" id="KW-0472">Membrane</keyword>
<dbReference type="PANTHER" id="PTHR30561">
    <property type="entry name" value="SMR FAMILY PROTON-DEPENDENT DRUG EFFLUX TRANSPORTER SUGE"/>
    <property type="match status" value="1"/>
</dbReference>
<evidence type="ECO:0000256" key="9">
    <source>
        <dbReference type="RuleBase" id="RU003942"/>
    </source>
</evidence>
<dbReference type="SUPFAM" id="SSF103481">
    <property type="entry name" value="Multidrug resistance efflux transporter EmrE"/>
    <property type="match status" value="1"/>
</dbReference>
<dbReference type="GO" id="GO:0005886">
    <property type="term" value="C:plasma membrane"/>
    <property type="evidence" value="ECO:0007669"/>
    <property type="project" value="UniProtKB-SubCell"/>
</dbReference>
<evidence type="ECO:0000256" key="7">
    <source>
        <dbReference type="ARBA" id="ARBA00022989"/>
    </source>
</evidence>
<protein>
    <recommendedName>
        <fullName evidence="3">Spermidine export protein MdtJ</fullName>
    </recommendedName>
</protein>
<dbReference type="GO" id="GO:0015297">
    <property type="term" value="F:antiporter activity"/>
    <property type="evidence" value="ECO:0007669"/>
    <property type="project" value="TreeGrafter"/>
</dbReference>
<keyword evidence="7" id="KW-1133">Transmembrane helix</keyword>
<dbReference type="InterPro" id="IPR037185">
    <property type="entry name" value="EmrE-like"/>
</dbReference>
<dbReference type="OrthoDB" id="9808638at2"/>
<proteinExistence type="inferred from homology"/>
<keyword evidence="5" id="KW-0997">Cell inner membrane</keyword>
<dbReference type="GO" id="GO:1903711">
    <property type="term" value="P:spermidine transmembrane transport"/>
    <property type="evidence" value="ECO:0007669"/>
    <property type="project" value="TreeGrafter"/>
</dbReference>
<evidence type="ECO:0000256" key="8">
    <source>
        <dbReference type="ARBA" id="ARBA00023136"/>
    </source>
</evidence>
<evidence type="ECO:0000313" key="11">
    <source>
        <dbReference type="Proteomes" id="UP000192721"/>
    </source>
</evidence>
<evidence type="ECO:0000256" key="5">
    <source>
        <dbReference type="ARBA" id="ARBA00022519"/>
    </source>
</evidence>
<organism evidence="10 11">
    <name type="scientific">Chromobacterium haemolyticum</name>
    <dbReference type="NCBI Taxonomy" id="394935"/>
    <lineage>
        <taxon>Bacteria</taxon>
        <taxon>Pseudomonadati</taxon>
        <taxon>Pseudomonadota</taxon>
        <taxon>Betaproteobacteria</taxon>
        <taxon>Neisseriales</taxon>
        <taxon>Chromobacteriaceae</taxon>
        <taxon>Chromobacterium</taxon>
    </lineage>
</organism>
<evidence type="ECO:0000256" key="4">
    <source>
        <dbReference type="ARBA" id="ARBA00022475"/>
    </source>
</evidence>
<evidence type="ECO:0000256" key="2">
    <source>
        <dbReference type="ARBA" id="ARBA00011358"/>
    </source>
</evidence>
<dbReference type="GO" id="GO:0031460">
    <property type="term" value="P:glycine betaine transport"/>
    <property type="evidence" value="ECO:0007669"/>
    <property type="project" value="TreeGrafter"/>
</dbReference>
<dbReference type="EMBL" id="MUKV01000016">
    <property type="protein sequence ID" value="OQS38220.1"/>
    <property type="molecule type" value="Genomic_DNA"/>
</dbReference>
<dbReference type="GO" id="GO:0015199">
    <property type="term" value="F:amino-acid betaine transmembrane transporter activity"/>
    <property type="evidence" value="ECO:0007669"/>
    <property type="project" value="TreeGrafter"/>
</dbReference>
<dbReference type="RefSeq" id="WP_043631729.1">
    <property type="nucleotide sequence ID" value="NZ_CP109905.1"/>
</dbReference>
<sequence length="124" mass="13043">MQTQSSPHPWLGWAFLLVAIGTEILGTSFMAYAARTESYWGYGVMAAALALSYYFLSLAIRTISVGVAYAAWEALGLAGLALIGVYLFGETLLTQEIIGLGLSVAGIACVVSGEADEQAQEQSA</sequence>
<accession>A0A1W0CTW8</accession>
<comment type="caution">
    <text evidence="10">The sequence shown here is derived from an EMBL/GenBank/DDBJ whole genome shotgun (WGS) entry which is preliminary data.</text>
</comment>
<evidence type="ECO:0000256" key="3">
    <source>
        <dbReference type="ARBA" id="ARBA00021112"/>
    </source>
</evidence>
<dbReference type="PANTHER" id="PTHR30561:SF2">
    <property type="entry name" value="SPERMIDINE EXPORT PROTEIN MDTJ"/>
    <property type="match status" value="1"/>
</dbReference>
<name>A0A1W0CTW8_9NEIS</name>
<reference evidence="10 11" key="1">
    <citation type="submission" date="2017-02" db="EMBL/GenBank/DDBJ databases">
        <title>Chromobacterium haemolyticum H5244.</title>
        <authorList>
            <person name="Gulvik C.A."/>
        </authorList>
    </citation>
    <scope>NUCLEOTIDE SEQUENCE [LARGE SCALE GENOMIC DNA]</scope>
    <source>
        <strain evidence="10 11">H5244</strain>
    </source>
</reference>
<comment type="subcellular location">
    <subcellularLocation>
        <location evidence="1">Cell inner membrane</location>
        <topology evidence="1">Multi-pass membrane protein</topology>
    </subcellularLocation>
    <subcellularLocation>
        <location evidence="9">Cell membrane</location>
        <topology evidence="9">Multi-pass membrane protein</topology>
    </subcellularLocation>
</comment>
<dbReference type="Proteomes" id="UP000192721">
    <property type="component" value="Unassembled WGS sequence"/>
</dbReference>
<comment type="subunit">
    <text evidence="2">Forms a complex with MdtI.</text>
</comment>